<dbReference type="Pfam" id="PF17522">
    <property type="entry name" value="DUF5446"/>
    <property type="match status" value="1"/>
</dbReference>
<dbReference type="RefSeq" id="WP_003325651.1">
    <property type="nucleotide sequence ID" value="NC_014639.1"/>
</dbReference>
<dbReference type="Proteomes" id="UP000006867">
    <property type="component" value="Chromosome"/>
</dbReference>
<proteinExistence type="predicted"/>
<dbReference type="GeneID" id="92917443"/>
<dbReference type="InterPro" id="IPR020252">
    <property type="entry name" value="DUF5446"/>
</dbReference>
<evidence type="ECO:0000313" key="2">
    <source>
        <dbReference type="Proteomes" id="UP000006867"/>
    </source>
</evidence>
<gene>
    <name evidence="1" type="ordered locus">BATR1942_09000</name>
</gene>
<protein>
    <submittedName>
        <fullName evidence="1">Uncharacterized protein</fullName>
    </submittedName>
</protein>
<accession>A0ABM5LXQ8</accession>
<reference evidence="1 2" key="1">
    <citation type="journal article" date="2011" name="Front. Microbiol.">
        <title>Genomic signatures of strain selection and enhancement in Bacillus atrophaeus var. globigii, a historical biowarfare simulant.</title>
        <authorList>
            <person name="Gibbons H.S."/>
            <person name="Broomall S.M."/>
            <person name="McNew L.A."/>
            <person name="Daligault H."/>
            <person name="Chapman C."/>
            <person name="Bruce D."/>
            <person name="Karavis M."/>
            <person name="Krepps M."/>
            <person name="McGregor P.A."/>
            <person name="Hong C."/>
            <person name="Park K.H."/>
            <person name="Akmal A."/>
            <person name="Feldman A."/>
            <person name="Lin J.S."/>
            <person name="Chang W.E."/>
            <person name="Higgs B.W."/>
            <person name="Demirev P."/>
            <person name="Lindquist J."/>
            <person name="Liem A."/>
            <person name="Fochler E."/>
            <person name="Read T.D."/>
            <person name="Tapia R."/>
            <person name="Johnson S."/>
            <person name="Bishop-Lilly K.A."/>
            <person name="Detter C."/>
            <person name="Han C."/>
            <person name="Sozhamannan S."/>
            <person name="Rosenzweig C.N."/>
            <person name="Skowronski E.W."/>
        </authorList>
    </citation>
    <scope>NUCLEOTIDE SEQUENCE [LARGE SCALE GENOMIC DNA]</scope>
    <source>
        <strain evidence="1 2">1942</strain>
    </source>
</reference>
<organism evidence="1 2">
    <name type="scientific">Bacillus atrophaeus (strain 1942)</name>
    <dbReference type="NCBI Taxonomy" id="720555"/>
    <lineage>
        <taxon>Bacteria</taxon>
        <taxon>Bacillati</taxon>
        <taxon>Bacillota</taxon>
        <taxon>Bacilli</taxon>
        <taxon>Bacillales</taxon>
        <taxon>Bacillaceae</taxon>
        <taxon>Bacillus</taxon>
    </lineage>
</organism>
<evidence type="ECO:0000313" key="1">
    <source>
        <dbReference type="EMBL" id="ADP32733.1"/>
    </source>
</evidence>
<dbReference type="EMBL" id="CP002207">
    <property type="protein sequence ID" value="ADP32733.1"/>
    <property type="molecule type" value="Genomic_DNA"/>
</dbReference>
<name>A0ABM5LXQ8_BACA1</name>
<sequence length="81" mass="9431">MSGYVSKADILQMLSDIENELSRAEQCLNHSLNLYETEMKETEGERLSVIEEELHDLHTCLQELSQTKKEKLTFEKAYHIS</sequence>
<keyword evidence="2" id="KW-1185">Reference proteome</keyword>